<dbReference type="AlphaFoldDB" id="F0JEI0"/>
<feature type="domain" description="Chalcone isomerase" evidence="2">
    <location>
        <begin position="20"/>
        <end position="184"/>
    </location>
</feature>
<gene>
    <name evidence="3" type="ORF">DND132_0326</name>
</gene>
<dbReference type="HOGENOM" id="CLU_102167_0_0_7"/>
<dbReference type="SUPFAM" id="SSF54626">
    <property type="entry name" value="Chalcone isomerase"/>
    <property type="match status" value="1"/>
</dbReference>
<dbReference type="Proteomes" id="UP000007845">
    <property type="component" value="Chromosome"/>
</dbReference>
<dbReference type="Gene3D" id="3.50.70.10">
    <property type="match status" value="1"/>
</dbReference>
<dbReference type="OrthoDB" id="9795336at2"/>
<feature type="signal peptide" evidence="1">
    <location>
        <begin position="1"/>
        <end position="20"/>
    </location>
</feature>
<keyword evidence="4" id="KW-1185">Reference proteome</keyword>
<dbReference type="InterPro" id="IPR016088">
    <property type="entry name" value="Chalcone_isomerase_3-sand"/>
</dbReference>
<sequence length="186" mass="20084" precursor="true">MKRLLSAVLLALLCLTPAMAAELADVTLPDTVEVGARKLTLNGIALREKFIVDVYVAGLYLTEKSNDPQAILANEGPRMMVMHFVRDVDAKAINEAWIDGLEANVGNVTPELREKFVELTKMMTDVKKGQEMGFVYDPATGTDVMIAGRPRGGIPGKDFADAVLATWIGPKPGPGKSFKQQILGGK</sequence>
<dbReference type="Pfam" id="PF16036">
    <property type="entry name" value="Chalcone_3"/>
    <property type="match status" value="1"/>
</dbReference>
<keyword evidence="1" id="KW-0732">Signal</keyword>
<evidence type="ECO:0000259" key="2">
    <source>
        <dbReference type="Pfam" id="PF16036"/>
    </source>
</evidence>
<evidence type="ECO:0000313" key="3">
    <source>
        <dbReference type="EMBL" id="EGB13543.1"/>
    </source>
</evidence>
<evidence type="ECO:0000256" key="1">
    <source>
        <dbReference type="SAM" id="SignalP"/>
    </source>
</evidence>
<dbReference type="STRING" id="641491.DND132_0326"/>
<dbReference type="eggNOG" id="COG0810">
    <property type="taxonomic scope" value="Bacteria"/>
</dbReference>
<feature type="chain" id="PRO_5003255390" evidence="1">
    <location>
        <begin position="21"/>
        <end position="186"/>
    </location>
</feature>
<accession>F0JEI0</accession>
<protein>
    <submittedName>
        <fullName evidence="3">Putative lipoprotein transmembrane</fullName>
    </submittedName>
</protein>
<dbReference type="InterPro" id="IPR016087">
    <property type="entry name" value="Chalcone_isomerase"/>
</dbReference>
<proteinExistence type="predicted"/>
<keyword evidence="3" id="KW-0472">Membrane</keyword>
<dbReference type="EMBL" id="CP003220">
    <property type="protein sequence ID" value="EGB13543.1"/>
    <property type="molecule type" value="Genomic_DNA"/>
</dbReference>
<dbReference type="KEGG" id="ddn:DND132_0326"/>
<dbReference type="InterPro" id="IPR036298">
    <property type="entry name" value="Chalcone_isomerase_sf"/>
</dbReference>
<keyword evidence="3" id="KW-0812">Transmembrane</keyword>
<keyword evidence="3" id="KW-0449">Lipoprotein</keyword>
<dbReference type="RefSeq" id="WP_014320971.1">
    <property type="nucleotide sequence ID" value="NC_016803.1"/>
</dbReference>
<organism evidence="3 4">
    <name type="scientific">Pseudodesulfovibrio mercurii</name>
    <dbReference type="NCBI Taxonomy" id="641491"/>
    <lineage>
        <taxon>Bacteria</taxon>
        <taxon>Pseudomonadati</taxon>
        <taxon>Thermodesulfobacteriota</taxon>
        <taxon>Desulfovibrionia</taxon>
        <taxon>Desulfovibrionales</taxon>
        <taxon>Desulfovibrionaceae</taxon>
    </lineage>
</organism>
<name>F0JEI0_9BACT</name>
<dbReference type="SMR" id="F0JEI0"/>
<reference evidence="3 4" key="1">
    <citation type="journal article" date="2011" name="J. Bacteriol.">
        <title>Genome sequence of the mercury-methylating strain Desulfovibrio desulfuricans ND132.</title>
        <authorList>
            <person name="Brown S.D."/>
            <person name="Gilmour C.C."/>
            <person name="Kucken A.M."/>
            <person name="Wall J.D."/>
            <person name="Elias D.A."/>
            <person name="Brandt C.C."/>
            <person name="Podar M."/>
            <person name="Chertkov O."/>
            <person name="Held B."/>
            <person name="Bruce D.C."/>
            <person name="Detter J.C."/>
            <person name="Tapia R."/>
            <person name="Han C.S."/>
            <person name="Goodwin L.A."/>
            <person name="Cheng J.F."/>
            <person name="Pitluck S."/>
            <person name="Woyke T."/>
            <person name="Mikhailova N."/>
            <person name="Ivanova N.N."/>
            <person name="Han J."/>
            <person name="Lucas S."/>
            <person name="Lapidus A.L."/>
            <person name="Land M.L."/>
            <person name="Hauser L.J."/>
            <person name="Palumbo A.V."/>
        </authorList>
    </citation>
    <scope>NUCLEOTIDE SEQUENCE [LARGE SCALE GENOMIC DNA]</scope>
    <source>
        <strain evidence="3 4">ND132</strain>
    </source>
</reference>
<dbReference type="GO" id="GO:0016872">
    <property type="term" value="F:intramolecular lyase activity"/>
    <property type="evidence" value="ECO:0007669"/>
    <property type="project" value="InterPro"/>
</dbReference>
<evidence type="ECO:0000313" key="4">
    <source>
        <dbReference type="Proteomes" id="UP000007845"/>
    </source>
</evidence>